<evidence type="ECO:0000256" key="14">
    <source>
        <dbReference type="PIRSR" id="PIRSR602403-1"/>
    </source>
</evidence>
<dbReference type="PANTHER" id="PTHR24291">
    <property type="entry name" value="CYTOCHROME P450 FAMILY 4"/>
    <property type="match status" value="1"/>
</dbReference>
<evidence type="ECO:0000256" key="13">
    <source>
        <dbReference type="ARBA" id="ARBA00043174"/>
    </source>
</evidence>
<evidence type="ECO:0000256" key="8">
    <source>
        <dbReference type="ARBA" id="ARBA00023004"/>
    </source>
</evidence>
<evidence type="ECO:0000256" key="15">
    <source>
        <dbReference type="RuleBase" id="RU000461"/>
    </source>
</evidence>
<evidence type="ECO:0000256" key="5">
    <source>
        <dbReference type="ARBA" id="ARBA00022617"/>
    </source>
</evidence>
<evidence type="ECO:0000256" key="4">
    <source>
        <dbReference type="ARBA" id="ARBA00010617"/>
    </source>
</evidence>
<dbReference type="SUPFAM" id="SSF48264">
    <property type="entry name" value="Cytochrome P450"/>
    <property type="match status" value="1"/>
</dbReference>
<proteinExistence type="inferred from homology"/>
<dbReference type="GO" id="GO:0005506">
    <property type="term" value="F:iron ion binding"/>
    <property type="evidence" value="ECO:0007669"/>
    <property type="project" value="InterPro"/>
</dbReference>
<evidence type="ECO:0000256" key="7">
    <source>
        <dbReference type="ARBA" id="ARBA00023002"/>
    </source>
</evidence>
<name>A0A4Y2U1X4_ARAVE</name>
<evidence type="ECO:0000313" key="16">
    <source>
        <dbReference type="EMBL" id="GBO06061.1"/>
    </source>
</evidence>
<dbReference type="InterPro" id="IPR001128">
    <property type="entry name" value="Cyt_P450"/>
</dbReference>
<dbReference type="Pfam" id="PF00067">
    <property type="entry name" value="p450"/>
    <property type="match status" value="1"/>
</dbReference>
<comment type="subcellular location">
    <subcellularLocation>
        <location evidence="3">Membrane</location>
    </subcellularLocation>
</comment>
<reference evidence="16 17" key="1">
    <citation type="journal article" date="2019" name="Sci. Rep.">
        <title>Orb-weaving spider Araneus ventricosus genome elucidates the spidroin gene catalogue.</title>
        <authorList>
            <person name="Kono N."/>
            <person name="Nakamura H."/>
            <person name="Ohtoshi R."/>
            <person name="Moran D.A.P."/>
            <person name="Shinohara A."/>
            <person name="Yoshida Y."/>
            <person name="Fujiwara M."/>
            <person name="Mori M."/>
            <person name="Tomita M."/>
            <person name="Arakawa K."/>
        </authorList>
    </citation>
    <scope>NUCLEOTIDE SEQUENCE [LARGE SCALE GENOMIC DNA]</scope>
</reference>
<dbReference type="PRINTS" id="PR00465">
    <property type="entry name" value="EP450IV"/>
</dbReference>
<evidence type="ECO:0000313" key="17">
    <source>
        <dbReference type="Proteomes" id="UP000499080"/>
    </source>
</evidence>
<protein>
    <recommendedName>
        <fullName evidence="11">aromatase</fullName>
        <ecNumber evidence="11">1.14.14.14</ecNumber>
    </recommendedName>
    <alternativeName>
        <fullName evidence="13">Cytochrome P-450AROM</fullName>
    </alternativeName>
    <alternativeName>
        <fullName evidence="12">Estrogen synthase</fullName>
    </alternativeName>
</protein>
<comment type="function">
    <text evidence="2">May be involved in the metabolism of insect hormones and in the breakdown of synthetic insecticides.</text>
</comment>
<comment type="similarity">
    <text evidence="4 15">Belongs to the cytochrome P450 family.</text>
</comment>
<evidence type="ECO:0000256" key="9">
    <source>
        <dbReference type="ARBA" id="ARBA00023033"/>
    </source>
</evidence>
<evidence type="ECO:0000256" key="12">
    <source>
        <dbReference type="ARBA" id="ARBA00042499"/>
    </source>
</evidence>
<dbReference type="InterPro" id="IPR002403">
    <property type="entry name" value="Cyt_P450_E_grp-IV"/>
</dbReference>
<dbReference type="InterPro" id="IPR050196">
    <property type="entry name" value="Cytochrome_P450_Monoox"/>
</dbReference>
<sequence length="152" mass="17540">MNVLRKETDTSTEESARLYPAVPLIARQATEDTNICGYVVPKGTTCVVFLYFLHRDEDVFPEPNKFDPDRFLPENSSNIPEYGYIPFSAGIRSCIGYKFAEIEMKTVICSILRNFTIESLDERDKIQPILKVALHPSEPIRLRIRYRSILKH</sequence>
<dbReference type="GO" id="GO:0020037">
    <property type="term" value="F:heme binding"/>
    <property type="evidence" value="ECO:0007669"/>
    <property type="project" value="InterPro"/>
</dbReference>
<dbReference type="GO" id="GO:0070330">
    <property type="term" value="F:aromatase activity"/>
    <property type="evidence" value="ECO:0007669"/>
    <property type="project" value="UniProtKB-EC"/>
</dbReference>
<keyword evidence="5 14" id="KW-0349">Heme</keyword>
<comment type="cofactor">
    <cofactor evidence="1 14">
        <name>heme</name>
        <dbReference type="ChEBI" id="CHEBI:30413"/>
    </cofactor>
</comment>
<evidence type="ECO:0000256" key="6">
    <source>
        <dbReference type="ARBA" id="ARBA00022723"/>
    </source>
</evidence>
<evidence type="ECO:0000256" key="11">
    <source>
        <dbReference type="ARBA" id="ARBA00038885"/>
    </source>
</evidence>
<comment type="caution">
    <text evidence="16">The sequence shown here is derived from an EMBL/GenBank/DDBJ whole genome shotgun (WGS) entry which is preliminary data.</text>
</comment>
<organism evidence="16 17">
    <name type="scientific">Araneus ventricosus</name>
    <name type="common">Orbweaver spider</name>
    <name type="synonym">Epeira ventricosa</name>
    <dbReference type="NCBI Taxonomy" id="182803"/>
    <lineage>
        <taxon>Eukaryota</taxon>
        <taxon>Metazoa</taxon>
        <taxon>Ecdysozoa</taxon>
        <taxon>Arthropoda</taxon>
        <taxon>Chelicerata</taxon>
        <taxon>Arachnida</taxon>
        <taxon>Araneae</taxon>
        <taxon>Araneomorphae</taxon>
        <taxon>Entelegynae</taxon>
        <taxon>Araneoidea</taxon>
        <taxon>Araneidae</taxon>
        <taxon>Araneus</taxon>
    </lineage>
</organism>
<dbReference type="EMBL" id="BGPR01032500">
    <property type="protein sequence ID" value="GBO06061.1"/>
    <property type="molecule type" value="Genomic_DNA"/>
</dbReference>
<dbReference type="Proteomes" id="UP000499080">
    <property type="component" value="Unassembled WGS sequence"/>
</dbReference>
<evidence type="ECO:0000256" key="1">
    <source>
        <dbReference type="ARBA" id="ARBA00001971"/>
    </source>
</evidence>
<dbReference type="AlphaFoldDB" id="A0A4Y2U1X4"/>
<feature type="binding site" description="axial binding residue" evidence="14">
    <location>
        <position position="94"/>
    </location>
    <ligand>
        <name>heme</name>
        <dbReference type="ChEBI" id="CHEBI:30413"/>
    </ligand>
    <ligandPart>
        <name>Fe</name>
        <dbReference type="ChEBI" id="CHEBI:18248"/>
    </ligandPart>
</feature>
<keyword evidence="8 14" id="KW-0408">Iron</keyword>
<keyword evidence="10" id="KW-0472">Membrane</keyword>
<dbReference type="Gene3D" id="1.10.630.10">
    <property type="entry name" value="Cytochrome P450"/>
    <property type="match status" value="1"/>
</dbReference>
<gene>
    <name evidence="16" type="primary">Cyp4c3_11</name>
    <name evidence="16" type="ORF">AVEN_29729_1</name>
</gene>
<dbReference type="InterPro" id="IPR036396">
    <property type="entry name" value="Cyt_P450_sf"/>
</dbReference>
<dbReference type="InterPro" id="IPR017972">
    <property type="entry name" value="Cyt_P450_CS"/>
</dbReference>
<evidence type="ECO:0000256" key="2">
    <source>
        <dbReference type="ARBA" id="ARBA00003690"/>
    </source>
</evidence>
<dbReference type="PROSITE" id="PS00086">
    <property type="entry name" value="CYTOCHROME_P450"/>
    <property type="match status" value="1"/>
</dbReference>
<evidence type="ECO:0000256" key="10">
    <source>
        <dbReference type="ARBA" id="ARBA00023136"/>
    </source>
</evidence>
<evidence type="ECO:0000256" key="3">
    <source>
        <dbReference type="ARBA" id="ARBA00004370"/>
    </source>
</evidence>
<accession>A0A4Y2U1X4</accession>
<keyword evidence="9 15" id="KW-0503">Monooxygenase</keyword>
<dbReference type="EC" id="1.14.14.14" evidence="11"/>
<dbReference type="PANTHER" id="PTHR24291:SF43">
    <property type="entry name" value="AROMATASE"/>
    <property type="match status" value="1"/>
</dbReference>
<dbReference type="OrthoDB" id="6428075at2759"/>
<keyword evidence="7 15" id="KW-0560">Oxidoreductase</keyword>
<dbReference type="GO" id="GO:0005789">
    <property type="term" value="C:endoplasmic reticulum membrane"/>
    <property type="evidence" value="ECO:0007669"/>
    <property type="project" value="UniProtKB-SubCell"/>
</dbReference>
<keyword evidence="6 14" id="KW-0479">Metal-binding</keyword>
<keyword evidence="17" id="KW-1185">Reference proteome</keyword>